<reference evidence="10" key="1">
    <citation type="submission" date="2022-11" db="UniProtKB">
        <authorList>
            <consortium name="EnsemblMetazoa"/>
        </authorList>
    </citation>
    <scope>IDENTIFICATION</scope>
</reference>
<evidence type="ECO:0000256" key="8">
    <source>
        <dbReference type="SAM" id="SignalP"/>
    </source>
</evidence>
<comment type="subunit">
    <text evidence="3">Homotrimer.</text>
</comment>
<dbReference type="GeneID" id="119742020"/>
<accession>A0A914BD82</accession>
<keyword evidence="5" id="KW-0430">Lectin</keyword>
<dbReference type="EnsemblMetazoa" id="XM_038218028.1">
    <property type="protein sequence ID" value="XP_038073956.1"/>
    <property type="gene ID" value="LOC119742020"/>
</dbReference>
<dbReference type="Pfam" id="PF00754">
    <property type="entry name" value="F5_F8_type_C"/>
    <property type="match status" value="1"/>
</dbReference>
<keyword evidence="4" id="KW-0479">Metal-binding</keyword>
<evidence type="ECO:0000313" key="10">
    <source>
        <dbReference type="EnsemblMetazoa" id="XP_038073956.1"/>
    </source>
</evidence>
<keyword evidence="7" id="KW-1015">Disulfide bond</keyword>
<dbReference type="InterPro" id="IPR008979">
    <property type="entry name" value="Galactose-bd-like_sf"/>
</dbReference>
<feature type="domain" description="Fucolectin tachylectin-4 pentraxin-1" evidence="9">
    <location>
        <begin position="29"/>
        <end position="173"/>
    </location>
</feature>
<dbReference type="PANTHER" id="PTHR45713">
    <property type="entry name" value="FTP DOMAIN-CONTAINING PROTEIN"/>
    <property type="match status" value="1"/>
</dbReference>
<evidence type="ECO:0000256" key="3">
    <source>
        <dbReference type="ARBA" id="ARBA00011233"/>
    </source>
</evidence>
<dbReference type="PANTHER" id="PTHR45713:SF6">
    <property type="entry name" value="F5_8 TYPE C DOMAIN-CONTAINING PROTEIN"/>
    <property type="match status" value="1"/>
</dbReference>
<comment type="function">
    <text evidence="1">Acts as a defensive agent. Recognizes blood group fucosylated oligosaccharides including A, B, H and Lewis B-type antigens. Does not recognize Lewis A antigen and has low affinity for monovalent haptens.</text>
</comment>
<sequence>MGNSFFSISEILLCCIQYAYCDLTALPLVNKQAWQSTSGGPAGRAINNSYQTFQYTDTGDPHPWWIVDLDGEHCLGRVTVTLRTGCCGQHRFTGALVRAGLNMNVTNDPSPPCGSPAFRNQSSDGATNKFLCDPPRMARYVSLDINISRPGVTASNAYLQLAEVNLEEYTSGECDAPKIGKS</sequence>
<feature type="chain" id="PRO_5037066649" description="Fucolectin tachylectin-4 pentraxin-1 domain-containing protein" evidence="8">
    <location>
        <begin position="22"/>
        <end position="182"/>
    </location>
</feature>
<evidence type="ECO:0000259" key="9">
    <source>
        <dbReference type="SMART" id="SM00607"/>
    </source>
</evidence>
<evidence type="ECO:0000256" key="7">
    <source>
        <dbReference type="ARBA" id="ARBA00023157"/>
    </source>
</evidence>
<proteinExistence type="inferred from homology"/>
<dbReference type="OrthoDB" id="6102375at2759"/>
<dbReference type="SUPFAM" id="SSF49785">
    <property type="entry name" value="Galactose-binding domain-like"/>
    <property type="match status" value="1"/>
</dbReference>
<protein>
    <recommendedName>
        <fullName evidence="9">Fucolectin tachylectin-4 pentraxin-1 domain-containing protein</fullName>
    </recommendedName>
</protein>
<dbReference type="InterPro" id="IPR000421">
    <property type="entry name" value="FA58C"/>
</dbReference>
<dbReference type="Gene3D" id="2.60.120.260">
    <property type="entry name" value="Galactose-binding domain-like"/>
    <property type="match status" value="1"/>
</dbReference>
<feature type="signal peptide" evidence="8">
    <location>
        <begin position="1"/>
        <end position="21"/>
    </location>
</feature>
<evidence type="ECO:0000313" key="11">
    <source>
        <dbReference type="Proteomes" id="UP000887568"/>
    </source>
</evidence>
<evidence type="ECO:0000256" key="2">
    <source>
        <dbReference type="ARBA" id="ARBA00010147"/>
    </source>
</evidence>
<dbReference type="GO" id="GO:0010185">
    <property type="term" value="P:regulation of cellular defense response"/>
    <property type="evidence" value="ECO:0007669"/>
    <property type="project" value="UniProtKB-ARBA"/>
</dbReference>
<evidence type="ECO:0000256" key="6">
    <source>
        <dbReference type="ARBA" id="ARBA00022837"/>
    </source>
</evidence>
<keyword evidence="8" id="KW-0732">Signal</keyword>
<organism evidence="10 11">
    <name type="scientific">Patiria miniata</name>
    <name type="common">Bat star</name>
    <name type="synonym">Asterina miniata</name>
    <dbReference type="NCBI Taxonomy" id="46514"/>
    <lineage>
        <taxon>Eukaryota</taxon>
        <taxon>Metazoa</taxon>
        <taxon>Echinodermata</taxon>
        <taxon>Eleutherozoa</taxon>
        <taxon>Asterozoa</taxon>
        <taxon>Asteroidea</taxon>
        <taxon>Valvatacea</taxon>
        <taxon>Valvatida</taxon>
        <taxon>Asterinidae</taxon>
        <taxon>Patiria</taxon>
    </lineage>
</organism>
<dbReference type="GO" id="GO:0001868">
    <property type="term" value="P:regulation of complement activation, lectin pathway"/>
    <property type="evidence" value="ECO:0007669"/>
    <property type="project" value="UniProtKB-ARBA"/>
</dbReference>
<keyword evidence="6" id="KW-0106">Calcium</keyword>
<dbReference type="GO" id="GO:0046872">
    <property type="term" value="F:metal ion binding"/>
    <property type="evidence" value="ECO:0007669"/>
    <property type="project" value="UniProtKB-KW"/>
</dbReference>
<dbReference type="Proteomes" id="UP000887568">
    <property type="component" value="Unplaced"/>
</dbReference>
<keyword evidence="11" id="KW-1185">Reference proteome</keyword>
<evidence type="ECO:0000256" key="1">
    <source>
        <dbReference type="ARBA" id="ARBA00002219"/>
    </source>
</evidence>
<comment type="similarity">
    <text evidence="2">Belongs to the fucolectin family.</text>
</comment>
<name>A0A914BD82_PATMI</name>
<dbReference type="AlphaFoldDB" id="A0A914BD82"/>
<dbReference type="InterPro" id="IPR006585">
    <property type="entry name" value="FTP1"/>
</dbReference>
<dbReference type="InterPro" id="IPR051941">
    <property type="entry name" value="BG_Antigen-Binding_Lectin"/>
</dbReference>
<dbReference type="GO" id="GO:0042806">
    <property type="term" value="F:fucose binding"/>
    <property type="evidence" value="ECO:0007669"/>
    <property type="project" value="UniProtKB-ARBA"/>
</dbReference>
<evidence type="ECO:0000256" key="4">
    <source>
        <dbReference type="ARBA" id="ARBA00022723"/>
    </source>
</evidence>
<dbReference type="SMART" id="SM00607">
    <property type="entry name" value="FTP"/>
    <property type="match status" value="1"/>
</dbReference>
<evidence type="ECO:0000256" key="5">
    <source>
        <dbReference type="ARBA" id="ARBA00022734"/>
    </source>
</evidence>
<dbReference type="RefSeq" id="XP_038073956.1">
    <property type="nucleotide sequence ID" value="XM_038218028.1"/>
</dbReference>